<evidence type="ECO:0000313" key="11">
    <source>
        <dbReference type="EMBL" id="VVC75033.1"/>
    </source>
</evidence>
<reference evidence="11 12" key="1">
    <citation type="submission" date="2019-08" db="EMBL/GenBank/DDBJ databases">
        <authorList>
            <person name="Guy L."/>
        </authorList>
    </citation>
    <scope>NUCLEOTIDE SEQUENCE [LARGE SCALE GENOMIC DNA]</scope>
    <source>
        <strain evidence="11 12">SGT-108</strain>
    </source>
</reference>
<dbReference type="EMBL" id="LR699119">
    <property type="protein sequence ID" value="VVC75033.1"/>
    <property type="molecule type" value="Genomic_DNA"/>
</dbReference>
<evidence type="ECO:0000256" key="6">
    <source>
        <dbReference type="ARBA" id="ARBA00022723"/>
    </source>
</evidence>
<dbReference type="GO" id="GO:0002949">
    <property type="term" value="P:tRNA threonylcarbamoyladenosine modification"/>
    <property type="evidence" value="ECO:0007669"/>
    <property type="project" value="InterPro"/>
</dbReference>
<dbReference type="InterPro" id="IPR027417">
    <property type="entry name" value="P-loop_NTPase"/>
</dbReference>
<dbReference type="PANTHER" id="PTHR33540">
    <property type="entry name" value="TRNA THREONYLCARBAMOYLADENOSINE BIOSYNTHESIS PROTEIN TSAE"/>
    <property type="match status" value="1"/>
</dbReference>
<evidence type="ECO:0000256" key="4">
    <source>
        <dbReference type="ARBA" id="ARBA00022490"/>
    </source>
</evidence>
<dbReference type="AlphaFoldDB" id="A0A5E4PF30"/>
<sequence>MNKHIRFTTHLTNEGATLAFGVRLAQAVKSGVILYLDGQLGAGKTTLTRGFLRGLGYQGKVKSPTFTLVEPYEVSGKKIFHFDFYRLDHPEELMHIGIAEYFDPGSVCLIEWPEKGYPVLPEADLICHIAIEPEGRSLRLEARSQRGDEILKLL</sequence>
<dbReference type="GO" id="GO:0005737">
    <property type="term" value="C:cytoplasm"/>
    <property type="evidence" value="ECO:0007669"/>
    <property type="project" value="UniProtKB-SubCell"/>
</dbReference>
<organism evidence="11 12">
    <name type="scientific">Aquicella siphonis</name>
    <dbReference type="NCBI Taxonomy" id="254247"/>
    <lineage>
        <taxon>Bacteria</taxon>
        <taxon>Pseudomonadati</taxon>
        <taxon>Pseudomonadota</taxon>
        <taxon>Gammaproteobacteria</taxon>
        <taxon>Legionellales</taxon>
        <taxon>Coxiellaceae</taxon>
        <taxon>Aquicella</taxon>
    </lineage>
</organism>
<dbReference type="GO" id="GO:0005524">
    <property type="term" value="F:ATP binding"/>
    <property type="evidence" value="ECO:0007669"/>
    <property type="project" value="UniProtKB-KW"/>
</dbReference>
<dbReference type="GO" id="GO:0046872">
    <property type="term" value="F:metal ion binding"/>
    <property type="evidence" value="ECO:0007669"/>
    <property type="project" value="UniProtKB-KW"/>
</dbReference>
<evidence type="ECO:0000256" key="2">
    <source>
        <dbReference type="ARBA" id="ARBA00007599"/>
    </source>
</evidence>
<evidence type="ECO:0000256" key="8">
    <source>
        <dbReference type="ARBA" id="ARBA00022840"/>
    </source>
</evidence>
<dbReference type="Proteomes" id="UP000324194">
    <property type="component" value="Chromosome 1"/>
</dbReference>
<keyword evidence="4" id="KW-0963">Cytoplasm</keyword>
<keyword evidence="5" id="KW-0819">tRNA processing</keyword>
<dbReference type="RefSeq" id="WP_148337967.1">
    <property type="nucleotide sequence ID" value="NZ_LR699119.1"/>
</dbReference>
<keyword evidence="6" id="KW-0479">Metal-binding</keyword>
<keyword evidence="7" id="KW-0547">Nucleotide-binding</keyword>
<evidence type="ECO:0000256" key="10">
    <source>
        <dbReference type="ARBA" id="ARBA00032441"/>
    </source>
</evidence>
<evidence type="ECO:0000256" key="3">
    <source>
        <dbReference type="ARBA" id="ARBA00019010"/>
    </source>
</evidence>
<evidence type="ECO:0000256" key="9">
    <source>
        <dbReference type="ARBA" id="ARBA00022842"/>
    </source>
</evidence>
<name>A0A5E4PF30_9COXI</name>
<dbReference type="Gene3D" id="3.40.50.300">
    <property type="entry name" value="P-loop containing nucleotide triphosphate hydrolases"/>
    <property type="match status" value="1"/>
</dbReference>
<evidence type="ECO:0000256" key="5">
    <source>
        <dbReference type="ARBA" id="ARBA00022694"/>
    </source>
</evidence>
<dbReference type="PANTHER" id="PTHR33540:SF2">
    <property type="entry name" value="TRNA THREONYLCARBAMOYLADENOSINE BIOSYNTHESIS PROTEIN TSAE"/>
    <property type="match status" value="1"/>
</dbReference>
<dbReference type="SUPFAM" id="SSF52540">
    <property type="entry name" value="P-loop containing nucleoside triphosphate hydrolases"/>
    <property type="match status" value="1"/>
</dbReference>
<evidence type="ECO:0000313" key="12">
    <source>
        <dbReference type="Proteomes" id="UP000324194"/>
    </source>
</evidence>
<gene>
    <name evidence="11" type="primary">tsaE</name>
    <name evidence="11" type="ORF">AQUSIP_03080</name>
</gene>
<protein>
    <recommendedName>
        <fullName evidence="3">tRNA threonylcarbamoyladenosine biosynthesis protein TsaE</fullName>
    </recommendedName>
    <alternativeName>
        <fullName evidence="10">t(6)A37 threonylcarbamoyladenosine biosynthesis protein TsaE</fullName>
    </alternativeName>
</protein>
<keyword evidence="12" id="KW-1185">Reference proteome</keyword>
<keyword evidence="9" id="KW-0460">Magnesium</keyword>
<dbReference type="NCBIfam" id="TIGR00150">
    <property type="entry name" value="T6A_YjeE"/>
    <property type="match status" value="1"/>
</dbReference>
<dbReference type="InterPro" id="IPR003442">
    <property type="entry name" value="T6A_TsaE"/>
</dbReference>
<dbReference type="KEGG" id="asip:AQUSIP_03080"/>
<evidence type="ECO:0000256" key="7">
    <source>
        <dbReference type="ARBA" id="ARBA00022741"/>
    </source>
</evidence>
<dbReference type="Pfam" id="PF02367">
    <property type="entry name" value="TsaE"/>
    <property type="match status" value="1"/>
</dbReference>
<proteinExistence type="inferred from homology"/>
<keyword evidence="8" id="KW-0067">ATP-binding</keyword>
<dbReference type="OrthoDB" id="9800307at2"/>
<accession>A0A5E4PF30</accession>
<comment type="similarity">
    <text evidence="2">Belongs to the TsaE family.</text>
</comment>
<comment type="subcellular location">
    <subcellularLocation>
        <location evidence="1">Cytoplasm</location>
    </subcellularLocation>
</comment>
<evidence type="ECO:0000256" key="1">
    <source>
        <dbReference type="ARBA" id="ARBA00004496"/>
    </source>
</evidence>